<accession>A0A6J2TIS4</accession>
<protein>
    <recommendedName>
        <fullName evidence="12">Phosphotransferase</fullName>
        <ecNumber evidence="12">2.7.1.-</ecNumber>
    </recommendedName>
</protein>
<dbReference type="GO" id="GO:0004340">
    <property type="term" value="F:glucokinase activity"/>
    <property type="evidence" value="ECO:0007669"/>
    <property type="project" value="TreeGrafter"/>
</dbReference>
<keyword evidence="6 12" id="KW-0418">Kinase</keyword>
<comment type="pathway">
    <text evidence="1">Carbohydrate degradation; glycolysis; D-glyceraldehyde 3-phosphate and glycerone phosphate from D-glucose: step 1/4.</text>
</comment>
<evidence type="ECO:0000256" key="5">
    <source>
        <dbReference type="ARBA" id="ARBA00022741"/>
    </source>
</evidence>
<comment type="pathway">
    <text evidence="2">Carbohydrate metabolism; hexose metabolism.</text>
</comment>
<dbReference type="UniPathway" id="UPA00242"/>
<evidence type="ECO:0000256" key="2">
    <source>
        <dbReference type="ARBA" id="ARBA00005028"/>
    </source>
</evidence>
<evidence type="ECO:0000256" key="4">
    <source>
        <dbReference type="ARBA" id="ARBA00022679"/>
    </source>
</evidence>
<dbReference type="PRINTS" id="PR00475">
    <property type="entry name" value="HEXOKINASE"/>
</dbReference>
<dbReference type="GO" id="GO:0008865">
    <property type="term" value="F:fructokinase activity"/>
    <property type="evidence" value="ECO:0007669"/>
    <property type="project" value="TreeGrafter"/>
</dbReference>
<dbReference type="UniPathway" id="UPA00109">
    <property type="reaction ID" value="UER00180"/>
</dbReference>
<gene>
    <name evidence="16" type="primary">LOC115625141</name>
</gene>
<dbReference type="InterPro" id="IPR043129">
    <property type="entry name" value="ATPase_NBD"/>
</dbReference>
<evidence type="ECO:0000256" key="8">
    <source>
        <dbReference type="ARBA" id="ARBA00023152"/>
    </source>
</evidence>
<keyword evidence="15" id="KW-1185">Reference proteome</keyword>
<evidence type="ECO:0000256" key="3">
    <source>
        <dbReference type="ARBA" id="ARBA00009225"/>
    </source>
</evidence>
<dbReference type="InterPro" id="IPR001312">
    <property type="entry name" value="Hexokinase"/>
</dbReference>
<dbReference type="GO" id="GO:0006096">
    <property type="term" value="P:glycolytic process"/>
    <property type="evidence" value="ECO:0007669"/>
    <property type="project" value="UniProtKB-UniPathway"/>
</dbReference>
<dbReference type="GO" id="GO:0005536">
    <property type="term" value="F:D-glucose binding"/>
    <property type="evidence" value="ECO:0007669"/>
    <property type="project" value="InterPro"/>
</dbReference>
<evidence type="ECO:0000259" key="13">
    <source>
        <dbReference type="Pfam" id="PF00349"/>
    </source>
</evidence>
<evidence type="ECO:0000313" key="16">
    <source>
        <dbReference type="RefSeq" id="XP_030375919.1"/>
    </source>
</evidence>
<name>A0A6J2TIS4_DROLE</name>
<dbReference type="EC" id="2.7.1.-" evidence="12"/>
<dbReference type="RefSeq" id="XP_030375919.1">
    <property type="nucleotide sequence ID" value="XM_030520059.1"/>
</dbReference>
<feature type="domain" description="Hexokinase C-terminal" evidence="14">
    <location>
        <begin position="215"/>
        <end position="446"/>
    </location>
</feature>
<evidence type="ECO:0000259" key="14">
    <source>
        <dbReference type="Pfam" id="PF03727"/>
    </source>
</evidence>
<comment type="catalytic activity">
    <reaction evidence="9">
        <text>a D-hexose + ATP = a D-hexose 6-phosphate + ADP + H(+)</text>
        <dbReference type="Rhea" id="RHEA:22740"/>
        <dbReference type="ChEBI" id="CHEBI:4194"/>
        <dbReference type="ChEBI" id="CHEBI:15378"/>
        <dbReference type="ChEBI" id="CHEBI:30616"/>
        <dbReference type="ChEBI" id="CHEBI:229467"/>
        <dbReference type="ChEBI" id="CHEBI:456216"/>
        <dbReference type="EC" id="2.7.1.1"/>
    </reaction>
    <physiologicalReaction direction="left-to-right" evidence="9">
        <dbReference type="Rhea" id="RHEA:22741"/>
    </physiologicalReaction>
</comment>
<reference evidence="16" key="1">
    <citation type="submission" date="2025-08" db="UniProtKB">
        <authorList>
            <consortium name="RefSeq"/>
        </authorList>
    </citation>
    <scope>IDENTIFICATION</scope>
    <source>
        <strain evidence="16">11010-0011.00</strain>
        <tissue evidence="16">Whole body</tissue>
    </source>
</reference>
<comment type="catalytic activity">
    <reaction evidence="10">
        <text>D-fructose + ATP = D-fructose 6-phosphate + ADP + H(+)</text>
        <dbReference type="Rhea" id="RHEA:16125"/>
        <dbReference type="ChEBI" id="CHEBI:15378"/>
        <dbReference type="ChEBI" id="CHEBI:30616"/>
        <dbReference type="ChEBI" id="CHEBI:37721"/>
        <dbReference type="ChEBI" id="CHEBI:61527"/>
        <dbReference type="ChEBI" id="CHEBI:456216"/>
        <dbReference type="EC" id="2.7.1.1"/>
    </reaction>
    <physiologicalReaction direction="left-to-right" evidence="10">
        <dbReference type="Rhea" id="RHEA:16126"/>
    </physiologicalReaction>
</comment>
<sequence>MATVEDPETAFPEAHKILKQFIISDEDLVKIMNGMSKEVKAGLNADTNARASIPCHLSYVQDLPTGRERGRFLALEMWPTNCRIMLVKFGNEKDVYMSSKAVVIPYTVAAGRGDELFNFLAENIAIFVRDKKVEKENLPMGIAFTFSMKKLALDVGILVAWSRGFGAENAVGKNVVDLLRVAVAKHKDIAVNIVGIVNDAVGSLMALAWSYPDCKIGLIVGTFTNAAYVEETDNCQMFEGDVTKPYMIINSDMARYGENAHLDFIRNEFDKALDLETNNPGYRLFEKCVSTLYIGELVRSVIVRLMRQGVIFKEHNLEYIGIRWKMEMKSLIAIESDPPGVHTKCQEVMDKFRMRNCLEKDLACVRYICEVITARSAKLVACGLACFIHKMDYAEISVAVDGGVYRLHPTYSITLNKEALKLVNPSNRFKIIVAEDSAGVGAAIVAGLAVMAKNRSTSKARETMQVS</sequence>
<keyword evidence="7 12" id="KW-0067">ATP-binding</keyword>
<comment type="similarity">
    <text evidence="3 12">Belongs to the hexokinase family.</text>
</comment>
<keyword evidence="8 12" id="KW-0324">Glycolysis</keyword>
<evidence type="ECO:0000313" key="15">
    <source>
        <dbReference type="Proteomes" id="UP000504634"/>
    </source>
</evidence>
<comment type="catalytic activity">
    <reaction evidence="11">
        <text>D-glucose + ATP = D-glucose 6-phosphate + ADP + H(+)</text>
        <dbReference type="Rhea" id="RHEA:17825"/>
        <dbReference type="ChEBI" id="CHEBI:4167"/>
        <dbReference type="ChEBI" id="CHEBI:15378"/>
        <dbReference type="ChEBI" id="CHEBI:30616"/>
        <dbReference type="ChEBI" id="CHEBI:61548"/>
        <dbReference type="ChEBI" id="CHEBI:456216"/>
        <dbReference type="EC" id="2.7.1.1"/>
    </reaction>
    <physiologicalReaction direction="left-to-right" evidence="11">
        <dbReference type="Rhea" id="RHEA:17826"/>
    </physiologicalReaction>
</comment>
<keyword evidence="5 12" id="KW-0547">Nucleotide-binding</keyword>
<dbReference type="OrthoDB" id="419537at2759"/>
<evidence type="ECO:0000256" key="10">
    <source>
        <dbReference type="ARBA" id="ARBA00047905"/>
    </source>
</evidence>
<evidence type="ECO:0000256" key="12">
    <source>
        <dbReference type="RuleBase" id="RU362007"/>
    </source>
</evidence>
<dbReference type="Pfam" id="PF03727">
    <property type="entry name" value="Hexokinase_2"/>
    <property type="match status" value="1"/>
</dbReference>
<dbReference type="SUPFAM" id="SSF53067">
    <property type="entry name" value="Actin-like ATPase domain"/>
    <property type="match status" value="2"/>
</dbReference>
<dbReference type="InterPro" id="IPR022673">
    <property type="entry name" value="Hexokinase_C"/>
</dbReference>
<dbReference type="CTD" id="117364"/>
<dbReference type="PROSITE" id="PS51748">
    <property type="entry name" value="HEXOKINASE_2"/>
    <property type="match status" value="1"/>
</dbReference>
<dbReference type="GO" id="GO:0001678">
    <property type="term" value="P:intracellular glucose homeostasis"/>
    <property type="evidence" value="ECO:0007669"/>
    <property type="project" value="InterPro"/>
</dbReference>
<proteinExistence type="inferred from homology"/>
<evidence type="ECO:0000256" key="7">
    <source>
        <dbReference type="ARBA" id="ARBA00022840"/>
    </source>
</evidence>
<dbReference type="GO" id="GO:0006006">
    <property type="term" value="P:glucose metabolic process"/>
    <property type="evidence" value="ECO:0007669"/>
    <property type="project" value="TreeGrafter"/>
</dbReference>
<dbReference type="GeneID" id="115625141"/>
<dbReference type="GO" id="GO:0005829">
    <property type="term" value="C:cytosol"/>
    <property type="evidence" value="ECO:0007669"/>
    <property type="project" value="TreeGrafter"/>
</dbReference>
<evidence type="ECO:0000256" key="11">
    <source>
        <dbReference type="ARBA" id="ARBA00048160"/>
    </source>
</evidence>
<dbReference type="Gene3D" id="3.30.420.40">
    <property type="match status" value="1"/>
</dbReference>
<feature type="domain" description="Hexokinase N-terminal" evidence="13">
    <location>
        <begin position="14"/>
        <end position="209"/>
    </location>
</feature>
<dbReference type="Proteomes" id="UP000504634">
    <property type="component" value="Unplaced"/>
</dbReference>
<evidence type="ECO:0000256" key="1">
    <source>
        <dbReference type="ARBA" id="ARBA00004888"/>
    </source>
</evidence>
<keyword evidence="4 12" id="KW-0808">Transferase</keyword>
<dbReference type="GO" id="GO:0005524">
    <property type="term" value="F:ATP binding"/>
    <property type="evidence" value="ECO:0007669"/>
    <property type="project" value="UniProtKB-UniRule"/>
</dbReference>
<organism evidence="15 16">
    <name type="scientific">Drosophila lebanonensis</name>
    <name type="common">Fruit fly</name>
    <name type="synonym">Scaptodrosophila lebanonensis</name>
    <dbReference type="NCBI Taxonomy" id="7225"/>
    <lineage>
        <taxon>Eukaryota</taxon>
        <taxon>Metazoa</taxon>
        <taxon>Ecdysozoa</taxon>
        <taxon>Arthropoda</taxon>
        <taxon>Hexapoda</taxon>
        <taxon>Insecta</taxon>
        <taxon>Pterygota</taxon>
        <taxon>Neoptera</taxon>
        <taxon>Endopterygota</taxon>
        <taxon>Diptera</taxon>
        <taxon>Brachycera</taxon>
        <taxon>Muscomorpha</taxon>
        <taxon>Ephydroidea</taxon>
        <taxon>Drosophilidae</taxon>
        <taxon>Scaptodrosophila</taxon>
    </lineage>
</organism>
<dbReference type="Gene3D" id="3.40.367.20">
    <property type="match status" value="1"/>
</dbReference>
<dbReference type="AlphaFoldDB" id="A0A6J2TIS4"/>
<evidence type="ECO:0000256" key="9">
    <source>
        <dbReference type="ARBA" id="ARBA00044613"/>
    </source>
</evidence>
<dbReference type="InterPro" id="IPR022672">
    <property type="entry name" value="Hexokinase_N"/>
</dbReference>
<evidence type="ECO:0000256" key="6">
    <source>
        <dbReference type="ARBA" id="ARBA00022777"/>
    </source>
</evidence>
<dbReference type="GO" id="GO:0005739">
    <property type="term" value="C:mitochondrion"/>
    <property type="evidence" value="ECO:0007669"/>
    <property type="project" value="TreeGrafter"/>
</dbReference>
<dbReference type="Pfam" id="PF00349">
    <property type="entry name" value="Hexokinase_1"/>
    <property type="match status" value="1"/>
</dbReference>
<dbReference type="PANTHER" id="PTHR19443">
    <property type="entry name" value="HEXOKINASE"/>
    <property type="match status" value="1"/>
</dbReference>
<dbReference type="PANTHER" id="PTHR19443:SF16">
    <property type="entry name" value="HEXOKINASE TYPE 1-RELATED"/>
    <property type="match status" value="1"/>
</dbReference>